<dbReference type="CDD" id="cd23992">
    <property type="entry name" value="PBP_GOBP"/>
    <property type="match status" value="1"/>
</dbReference>
<sequence>MKTFVILLVVCSMASIFGSPIELNEEQKVKAKQHLEICSQEEKVSEEDVKKFSNKDFTNPSKEFKCLTTCFFEKAGTLKASEVQQDVVLAKLGVLIGEDKAKEILEKCKGIKGDDRCETGFKIFQCFQDAQEKQH</sequence>
<evidence type="ECO:0000256" key="2">
    <source>
        <dbReference type="ARBA" id="ARBA00008098"/>
    </source>
</evidence>
<feature type="signal peptide" evidence="5">
    <location>
        <begin position="1"/>
        <end position="18"/>
    </location>
</feature>
<comment type="similarity">
    <text evidence="2">Belongs to the PBP/GOBP family.</text>
</comment>
<evidence type="ECO:0000256" key="5">
    <source>
        <dbReference type="SAM" id="SignalP"/>
    </source>
</evidence>
<dbReference type="InterPro" id="IPR006170">
    <property type="entry name" value="PBP/GOBP"/>
</dbReference>
<dbReference type="Gene3D" id="1.10.238.20">
    <property type="entry name" value="Pheromone/general odorant binding protein domain"/>
    <property type="match status" value="1"/>
</dbReference>
<dbReference type="GO" id="GO:0005615">
    <property type="term" value="C:extracellular space"/>
    <property type="evidence" value="ECO:0007669"/>
    <property type="project" value="TreeGrafter"/>
</dbReference>
<dbReference type="FunFam" id="1.10.238.20:FF:000001">
    <property type="entry name" value="General odorant-binding protein lush"/>
    <property type="match status" value="1"/>
</dbReference>
<organism evidence="6 7">
    <name type="scientific">Stomoxys calcitrans</name>
    <name type="common">Stable fly</name>
    <name type="synonym">Conops calcitrans</name>
    <dbReference type="NCBI Taxonomy" id="35570"/>
    <lineage>
        <taxon>Eukaryota</taxon>
        <taxon>Metazoa</taxon>
        <taxon>Ecdysozoa</taxon>
        <taxon>Arthropoda</taxon>
        <taxon>Hexapoda</taxon>
        <taxon>Insecta</taxon>
        <taxon>Pterygota</taxon>
        <taxon>Neoptera</taxon>
        <taxon>Endopterygota</taxon>
        <taxon>Diptera</taxon>
        <taxon>Brachycera</taxon>
        <taxon>Muscomorpha</taxon>
        <taxon>Muscoidea</taxon>
        <taxon>Muscidae</taxon>
        <taxon>Stomoxys</taxon>
    </lineage>
</organism>
<dbReference type="OrthoDB" id="7665616at2759"/>
<protein>
    <submittedName>
        <fullName evidence="6">Uncharacterized protein</fullName>
    </submittedName>
</protein>
<evidence type="ECO:0000256" key="4">
    <source>
        <dbReference type="ARBA" id="ARBA00022729"/>
    </source>
</evidence>
<dbReference type="SMART" id="SM00708">
    <property type="entry name" value="PhBP"/>
    <property type="match status" value="1"/>
</dbReference>
<comment type="subcellular location">
    <subcellularLocation>
        <location evidence="1">Secreted</location>
    </subcellularLocation>
</comment>
<keyword evidence="3" id="KW-0964">Secreted</keyword>
<keyword evidence="7" id="KW-1185">Reference proteome</keyword>
<keyword evidence="4 5" id="KW-0732">Signal</keyword>
<accession>A0A1I8NUL8</accession>
<dbReference type="Pfam" id="PF01395">
    <property type="entry name" value="PBP_GOBP"/>
    <property type="match status" value="1"/>
</dbReference>
<dbReference type="InterPro" id="IPR036728">
    <property type="entry name" value="PBP_GOBP_sf"/>
</dbReference>
<dbReference type="KEGG" id="scac:106088815"/>
<dbReference type="SUPFAM" id="SSF47565">
    <property type="entry name" value="Insect pheromone/odorant-binding proteins"/>
    <property type="match status" value="1"/>
</dbReference>
<dbReference type="GO" id="GO:0007608">
    <property type="term" value="P:sensory perception of smell"/>
    <property type="evidence" value="ECO:0007669"/>
    <property type="project" value="TreeGrafter"/>
</dbReference>
<dbReference type="GO" id="GO:0005549">
    <property type="term" value="F:odorant binding"/>
    <property type="evidence" value="ECO:0007669"/>
    <property type="project" value="InterPro"/>
</dbReference>
<reference evidence="6" key="1">
    <citation type="submission" date="2020-05" db="UniProtKB">
        <authorList>
            <consortium name="EnsemblMetazoa"/>
        </authorList>
    </citation>
    <scope>IDENTIFICATION</scope>
    <source>
        <strain evidence="6">USDA</strain>
    </source>
</reference>
<proteinExistence type="inferred from homology"/>
<dbReference type="EnsemblMetazoa" id="SCAU002167-RA">
    <property type="protein sequence ID" value="SCAU002167-PA"/>
    <property type="gene ID" value="SCAU002167"/>
</dbReference>
<dbReference type="VEuPathDB" id="VectorBase:SCAU002167"/>
<name>A0A1I8NUL8_STOCA</name>
<evidence type="ECO:0000313" key="6">
    <source>
        <dbReference type="EnsemblMetazoa" id="SCAU002167-PA"/>
    </source>
</evidence>
<dbReference type="PANTHER" id="PTHR11857">
    <property type="entry name" value="ODORANT BINDING PROTEIN-RELATED"/>
    <property type="match status" value="1"/>
</dbReference>
<evidence type="ECO:0000256" key="3">
    <source>
        <dbReference type="ARBA" id="ARBA00022525"/>
    </source>
</evidence>
<dbReference type="AlphaFoldDB" id="A0A1I8NUL8"/>
<dbReference type="Proteomes" id="UP000095300">
    <property type="component" value="Unassembled WGS sequence"/>
</dbReference>
<evidence type="ECO:0000313" key="7">
    <source>
        <dbReference type="Proteomes" id="UP000095300"/>
    </source>
</evidence>
<dbReference type="PANTHER" id="PTHR11857:SF43">
    <property type="entry name" value="GEO07291P1-RELATED"/>
    <property type="match status" value="1"/>
</dbReference>
<feature type="chain" id="PRO_5009325577" evidence="5">
    <location>
        <begin position="19"/>
        <end position="135"/>
    </location>
</feature>
<evidence type="ECO:0000256" key="1">
    <source>
        <dbReference type="ARBA" id="ARBA00004613"/>
    </source>
</evidence>
<gene>
    <name evidence="6" type="primary">106088815</name>
</gene>